<accession>A0AAV9UDJ9</accession>
<protein>
    <submittedName>
        <fullName evidence="3">Uncharacterized protein</fullName>
    </submittedName>
</protein>
<evidence type="ECO:0000256" key="1">
    <source>
        <dbReference type="SAM" id="Coils"/>
    </source>
</evidence>
<comment type="caution">
    <text evidence="3">The sequence shown here is derived from an EMBL/GenBank/DDBJ whole genome shotgun (WGS) entry which is preliminary data.</text>
</comment>
<proteinExistence type="predicted"/>
<evidence type="ECO:0000256" key="2">
    <source>
        <dbReference type="SAM" id="Phobius"/>
    </source>
</evidence>
<keyword evidence="2" id="KW-1133">Transmembrane helix</keyword>
<evidence type="ECO:0000313" key="4">
    <source>
        <dbReference type="Proteomes" id="UP001373714"/>
    </source>
</evidence>
<organism evidence="3 4">
    <name type="scientific">Orbilia blumenaviensis</name>
    <dbReference type="NCBI Taxonomy" id="1796055"/>
    <lineage>
        <taxon>Eukaryota</taxon>
        <taxon>Fungi</taxon>
        <taxon>Dikarya</taxon>
        <taxon>Ascomycota</taxon>
        <taxon>Pezizomycotina</taxon>
        <taxon>Orbiliomycetes</taxon>
        <taxon>Orbiliales</taxon>
        <taxon>Orbiliaceae</taxon>
        <taxon>Orbilia</taxon>
    </lineage>
</organism>
<keyword evidence="2" id="KW-0812">Transmembrane</keyword>
<keyword evidence="2" id="KW-0472">Membrane</keyword>
<dbReference type="EMBL" id="JAVHNS010000011">
    <property type="protein sequence ID" value="KAK6340202.1"/>
    <property type="molecule type" value="Genomic_DNA"/>
</dbReference>
<reference evidence="3 4" key="1">
    <citation type="submission" date="2019-10" db="EMBL/GenBank/DDBJ databases">
        <authorList>
            <person name="Palmer J.M."/>
        </authorList>
    </citation>
    <scope>NUCLEOTIDE SEQUENCE [LARGE SCALE GENOMIC DNA]</scope>
    <source>
        <strain evidence="3 4">TWF730</strain>
    </source>
</reference>
<dbReference type="Proteomes" id="UP001373714">
    <property type="component" value="Unassembled WGS sequence"/>
</dbReference>
<name>A0AAV9UDJ9_9PEZI</name>
<gene>
    <name evidence="3" type="ORF">TWF730_001968</name>
</gene>
<dbReference type="AlphaFoldDB" id="A0AAV9UDJ9"/>
<sequence length="240" mass="27315">MRSLVSDYVFIHPRNGIISSVGRDCEYITKSTRSGSYASRSLSSPGYIHIPDRTPSTSAILHTHKKEKDSKISLEDSMLNLLKQIEDQIIDFQADCAKLKGVYRNPVTYISKPNPSQKSSAQKASSELLSRLEAEIIELRDRLEYETSRESTSSRQSIYEDSIIHKVEETPATEANDADFIPLPSADCARFKKEKTKLVDIRELLIGIFGFFHVLILGVYFFFKAPMYLLTQIIPFHKFL</sequence>
<feature type="coiled-coil region" evidence="1">
    <location>
        <begin position="122"/>
        <end position="149"/>
    </location>
</feature>
<evidence type="ECO:0000313" key="3">
    <source>
        <dbReference type="EMBL" id="KAK6340202.1"/>
    </source>
</evidence>
<keyword evidence="1" id="KW-0175">Coiled coil</keyword>
<keyword evidence="4" id="KW-1185">Reference proteome</keyword>
<feature type="transmembrane region" description="Helical" evidence="2">
    <location>
        <begin position="204"/>
        <end position="223"/>
    </location>
</feature>